<dbReference type="InterPro" id="IPR011095">
    <property type="entry name" value="Dala_Dala_lig_C"/>
</dbReference>
<reference evidence="13" key="3">
    <citation type="submission" date="2023-05" db="EMBL/GenBank/DDBJ databases">
        <authorList>
            <person name="Smith C.H."/>
        </authorList>
    </citation>
    <scope>NUCLEOTIDE SEQUENCE</scope>
    <source>
        <strain evidence="13">CHS0354</strain>
        <tissue evidence="13">Mantle</tissue>
    </source>
</reference>
<dbReference type="InterPro" id="IPR011761">
    <property type="entry name" value="ATP-grasp"/>
</dbReference>
<reference evidence="13" key="1">
    <citation type="journal article" date="2021" name="Genome Biol. Evol.">
        <title>A High-Quality Reference Genome for a Parasitic Bivalve with Doubly Uniparental Inheritance (Bivalvia: Unionida).</title>
        <authorList>
            <person name="Smith C.H."/>
        </authorList>
    </citation>
    <scope>NUCLEOTIDE SEQUENCE</scope>
    <source>
        <strain evidence="13">CHS0354</strain>
    </source>
</reference>
<dbReference type="Pfam" id="PF13181">
    <property type="entry name" value="TPR_8"/>
    <property type="match status" value="1"/>
</dbReference>
<dbReference type="InterPro" id="IPR006805">
    <property type="entry name" value="Anth_synth_I_N"/>
</dbReference>
<dbReference type="PRINTS" id="PR00095">
    <property type="entry name" value="ANTSNTHASEI"/>
</dbReference>
<keyword evidence="14" id="KW-1185">Reference proteome</keyword>
<reference evidence="13" key="2">
    <citation type="journal article" date="2021" name="Genome Biol. Evol.">
        <title>Developing a high-quality reference genome for a parasitic bivalve with doubly uniparental inheritance (Bivalvia: Unionida).</title>
        <authorList>
            <person name="Smith C.H."/>
        </authorList>
    </citation>
    <scope>NUCLEOTIDE SEQUENCE</scope>
    <source>
        <strain evidence="13">CHS0354</strain>
        <tissue evidence="13">Mantle</tissue>
    </source>
</reference>
<evidence type="ECO:0000256" key="3">
    <source>
        <dbReference type="ARBA" id="ARBA00020653"/>
    </source>
</evidence>
<dbReference type="PANTHER" id="PTHR11236">
    <property type="entry name" value="AMINOBENZOATE/ANTHRANILATE SYNTHASE"/>
    <property type="match status" value="1"/>
</dbReference>
<dbReference type="SUPFAM" id="SSF48452">
    <property type="entry name" value="TPR-like"/>
    <property type="match status" value="1"/>
</dbReference>
<dbReference type="Gene3D" id="3.60.120.10">
    <property type="entry name" value="Anthranilate synthase"/>
    <property type="match status" value="1"/>
</dbReference>
<evidence type="ECO:0000259" key="12">
    <source>
        <dbReference type="PROSITE" id="PS50975"/>
    </source>
</evidence>
<dbReference type="SUPFAM" id="SSF56322">
    <property type="entry name" value="ADC synthase"/>
    <property type="match status" value="1"/>
</dbReference>
<dbReference type="Proteomes" id="UP001195483">
    <property type="component" value="Unassembled WGS sequence"/>
</dbReference>
<accession>A0AAE0RZ66</accession>
<keyword evidence="10" id="KW-0802">TPR repeat</keyword>
<dbReference type="InterPro" id="IPR005801">
    <property type="entry name" value="ADC_synthase"/>
</dbReference>
<dbReference type="InterPro" id="IPR011990">
    <property type="entry name" value="TPR-like_helical_dom_sf"/>
</dbReference>
<evidence type="ECO:0000256" key="6">
    <source>
        <dbReference type="ARBA" id="ARBA00022842"/>
    </source>
</evidence>
<protein>
    <recommendedName>
        <fullName evidence="3">Anthranilate synthase component 1</fullName>
    </recommendedName>
</protein>
<keyword evidence="4" id="KW-0436">Ligase</keyword>
<evidence type="ECO:0000313" key="14">
    <source>
        <dbReference type="Proteomes" id="UP001195483"/>
    </source>
</evidence>
<sequence>MTHVTIIFNGVHDDYYALAPHPPAIQLDDLSKYEIDVIAKAISTKHKITLLPFTGNILILMRSLEHLKPDAVFNLFEGLYLCAKSEPFVPLVLETLNIPYTGAPSIQTPAWQVFYPNDAINISIKSPFIVKPEHEDASIGITKDSVAHFHENAIQLITRIWEELKQPAIIESFITGREFNVAILGDSFYEQDPSSVFAPKVLPISEIDFSNLPTELPPIVTYNGKWVPESLEYKATKPICPAQISPLLETSLKQIATRTFHALGCRDYARVDFRVTPQNQIYVIDVNPNPDLSKEAGFNRVIQFIKVVMIMVLTSFVGTSCGGGSSVSTAEKQMKKGNNKKAIEILNEGIKGQDSTNPKAFAFLARAYYAERNYEMAASSIAKAKGMGLSGNDLSDMEIIFNALWGIVINNAIVKYNQALEMIRGGKKEQASSLLDSAQASVETSITIRPDSTLGYTVLANVYVVKEQFEKAAEILNKSININPNDLQSYIQLSNIYTQYLGVKDSTKKQEAITILEKARKKFGDKIEIIRQLAIAYVGNGMSDLAEDVTKKLVELAPKDKYANYLYGIVLGTLAEKGVPNKYDESLDAYQKVIDLAPDFEEAVYNYAYVSFRKAEDDYAMNAKKFIEDEMKKAKGKKAPDIIYKGHFPALEGAIQKLKPLAEKIKTTELMEWNKSAPPDTTDIYKKIKSEYGKSALLESSDVFEPHNSHSYIGFSTLASIVFEKRSGHYCYPDKSIRQFQITKKRQPIEELKLFIATFKFEYKVRPPFALGFLGYFTYDIIENFEDVTLTKHDELGIPKLQYDLFSHHIVFDHYKQKIYMVSFFWKQNEMPNNKTKILHDEVCMKIVEKLKTDSNPKERARFRVSDIEVRSNTDDEYLSMVQFGKKHCFRGDVFQVVLSRRYSLDYEGDEFRVYCELKKLNPSPYLFFFNYGTFRLFGSSPEAQLLVSAERVAEIHPIAGTFKRSKTKEEDEIDSKRLLADPKERAEHVMLVDLARNDLSISCEDVKVDSFMQVQLYSHVIHLTSKVKGRLSPEKHVLDLLADTFPAGTLSGAPKIRAMQIINEQEKHARSFYAGSVGVIGIDGTLIQAIMIRSFMCKDNRIYFQAGAGITSQSVPESELEEISNKLGALRKAINQACTEEAKKSKC</sequence>
<keyword evidence="11" id="KW-0547">Nucleotide-binding</keyword>
<evidence type="ECO:0000256" key="11">
    <source>
        <dbReference type="PROSITE-ProRule" id="PRU00409"/>
    </source>
</evidence>
<evidence type="ECO:0000256" key="4">
    <source>
        <dbReference type="ARBA" id="ARBA00022598"/>
    </source>
</evidence>
<proteinExistence type="predicted"/>
<comment type="subunit">
    <text evidence="2">Heterotetramer consisting of two non-identical subunits: a beta subunit (TrpG) and a large alpha subunit (TrpE).</text>
</comment>
<evidence type="ECO:0000256" key="7">
    <source>
        <dbReference type="ARBA" id="ARBA00023239"/>
    </source>
</evidence>
<evidence type="ECO:0000256" key="9">
    <source>
        <dbReference type="ARBA" id="ARBA00047683"/>
    </source>
</evidence>
<dbReference type="InterPro" id="IPR019999">
    <property type="entry name" value="Anth_synth_I-like"/>
</dbReference>
<evidence type="ECO:0000256" key="1">
    <source>
        <dbReference type="ARBA" id="ARBA00001946"/>
    </source>
</evidence>
<dbReference type="PANTHER" id="PTHR11236:SF48">
    <property type="entry name" value="ISOCHORISMATE SYNTHASE MENF"/>
    <property type="match status" value="1"/>
</dbReference>
<keyword evidence="5" id="KW-0479">Metal-binding</keyword>
<evidence type="ECO:0000313" key="13">
    <source>
        <dbReference type="EMBL" id="KAK3582427.1"/>
    </source>
</evidence>
<feature type="domain" description="ATP-grasp" evidence="12">
    <location>
        <begin position="90"/>
        <end position="318"/>
    </location>
</feature>
<organism evidence="13 14">
    <name type="scientific">Potamilus streckersoni</name>
    <dbReference type="NCBI Taxonomy" id="2493646"/>
    <lineage>
        <taxon>Eukaryota</taxon>
        <taxon>Metazoa</taxon>
        <taxon>Spiralia</taxon>
        <taxon>Lophotrochozoa</taxon>
        <taxon>Mollusca</taxon>
        <taxon>Bivalvia</taxon>
        <taxon>Autobranchia</taxon>
        <taxon>Heteroconchia</taxon>
        <taxon>Palaeoheterodonta</taxon>
        <taxon>Unionida</taxon>
        <taxon>Unionoidea</taxon>
        <taxon>Unionidae</taxon>
        <taxon>Ambleminae</taxon>
        <taxon>Lampsilini</taxon>
        <taxon>Potamilus</taxon>
    </lineage>
</organism>
<evidence type="ECO:0000256" key="2">
    <source>
        <dbReference type="ARBA" id="ARBA00011575"/>
    </source>
</evidence>
<dbReference type="PROSITE" id="PS50975">
    <property type="entry name" value="ATP_GRASP"/>
    <property type="match status" value="1"/>
</dbReference>
<dbReference type="PROSITE" id="PS50005">
    <property type="entry name" value="TPR"/>
    <property type="match status" value="1"/>
</dbReference>
<keyword evidence="6" id="KW-0460">Magnesium</keyword>
<dbReference type="InterPro" id="IPR015890">
    <property type="entry name" value="Chorismate_C"/>
</dbReference>
<dbReference type="GO" id="GO:0008716">
    <property type="term" value="F:D-alanine-D-alanine ligase activity"/>
    <property type="evidence" value="ECO:0007669"/>
    <property type="project" value="InterPro"/>
</dbReference>
<dbReference type="GO" id="GO:0004049">
    <property type="term" value="F:anthranilate synthase activity"/>
    <property type="evidence" value="ECO:0007669"/>
    <property type="project" value="UniProtKB-EC"/>
</dbReference>
<dbReference type="Pfam" id="PF04715">
    <property type="entry name" value="Anth_synt_I_N"/>
    <property type="match status" value="1"/>
</dbReference>
<comment type="cofactor">
    <cofactor evidence="1">
        <name>Mg(2+)</name>
        <dbReference type="ChEBI" id="CHEBI:18420"/>
    </cofactor>
</comment>
<gene>
    <name evidence="13" type="ORF">CHS0354_023973</name>
</gene>
<evidence type="ECO:0000256" key="10">
    <source>
        <dbReference type="PROSITE-ProRule" id="PRU00339"/>
    </source>
</evidence>
<name>A0AAE0RZ66_9BIVA</name>
<comment type="catalytic activity">
    <reaction evidence="9">
        <text>chorismate + L-glutamine = anthranilate + pyruvate + L-glutamate + H(+)</text>
        <dbReference type="Rhea" id="RHEA:21732"/>
        <dbReference type="ChEBI" id="CHEBI:15361"/>
        <dbReference type="ChEBI" id="CHEBI:15378"/>
        <dbReference type="ChEBI" id="CHEBI:16567"/>
        <dbReference type="ChEBI" id="CHEBI:29748"/>
        <dbReference type="ChEBI" id="CHEBI:29985"/>
        <dbReference type="ChEBI" id="CHEBI:58359"/>
        <dbReference type="EC" id="4.1.3.27"/>
    </reaction>
</comment>
<keyword evidence="7" id="KW-0456">Lyase</keyword>
<dbReference type="GO" id="GO:0005524">
    <property type="term" value="F:ATP binding"/>
    <property type="evidence" value="ECO:0007669"/>
    <property type="project" value="UniProtKB-UniRule"/>
</dbReference>
<feature type="repeat" description="TPR" evidence="10">
    <location>
        <begin position="453"/>
        <end position="486"/>
    </location>
</feature>
<dbReference type="Gene3D" id="3.30.470.20">
    <property type="entry name" value="ATP-grasp fold, B domain"/>
    <property type="match status" value="1"/>
</dbReference>
<evidence type="ECO:0000256" key="8">
    <source>
        <dbReference type="ARBA" id="ARBA00025634"/>
    </source>
</evidence>
<dbReference type="Gene3D" id="1.25.40.10">
    <property type="entry name" value="Tetratricopeptide repeat domain"/>
    <property type="match status" value="2"/>
</dbReference>
<dbReference type="Pfam" id="PF00425">
    <property type="entry name" value="Chorismate_bind"/>
    <property type="match status" value="1"/>
</dbReference>
<dbReference type="GO" id="GO:0046872">
    <property type="term" value="F:metal ion binding"/>
    <property type="evidence" value="ECO:0007669"/>
    <property type="project" value="UniProtKB-KW"/>
</dbReference>
<dbReference type="EMBL" id="JAEAOA010001427">
    <property type="protein sequence ID" value="KAK3582427.1"/>
    <property type="molecule type" value="Genomic_DNA"/>
</dbReference>
<comment type="caution">
    <text evidence="13">The sequence shown here is derived from an EMBL/GenBank/DDBJ whole genome shotgun (WGS) entry which is preliminary data.</text>
</comment>
<dbReference type="InterPro" id="IPR019734">
    <property type="entry name" value="TPR_rpt"/>
</dbReference>
<comment type="function">
    <text evidence="8">Part of a heterotetrameric complex that catalyzes the two-step biosynthesis of anthranilate, an intermediate in the biosynthesis of L-tryptophan. In the first step, the glutamine-binding beta subunit (TrpG) of anthranilate synthase (AS) provides the glutamine amidotransferase activity which generates ammonia as a substrate that, along with chorismate, is used in the second step, catalyzed by the large alpha subunit of AS (TrpE) to produce anthranilate. In the absence of TrpG, TrpE can synthesize anthranilate directly from chorismate and high concentrations of ammonia.</text>
</comment>
<dbReference type="AlphaFoldDB" id="A0AAE0RZ66"/>
<dbReference type="GO" id="GO:0000162">
    <property type="term" value="P:L-tryptophan biosynthetic process"/>
    <property type="evidence" value="ECO:0007669"/>
    <property type="project" value="TreeGrafter"/>
</dbReference>
<evidence type="ECO:0000256" key="5">
    <source>
        <dbReference type="ARBA" id="ARBA00022723"/>
    </source>
</evidence>
<dbReference type="SUPFAM" id="SSF56059">
    <property type="entry name" value="Glutathione synthetase ATP-binding domain-like"/>
    <property type="match status" value="1"/>
</dbReference>
<dbReference type="SMART" id="SM00028">
    <property type="entry name" value="TPR"/>
    <property type="match status" value="4"/>
</dbReference>
<keyword evidence="11" id="KW-0067">ATP-binding</keyword>
<dbReference type="Pfam" id="PF07478">
    <property type="entry name" value="Dala_Dala_lig_C"/>
    <property type="match status" value="1"/>
</dbReference>